<dbReference type="CDD" id="cd05121">
    <property type="entry name" value="ABC1_ADCK3-like"/>
    <property type="match status" value="1"/>
</dbReference>
<feature type="region of interest" description="Disordered" evidence="2">
    <location>
        <begin position="571"/>
        <end position="590"/>
    </location>
</feature>
<dbReference type="Pfam" id="PF03109">
    <property type="entry name" value="ABC1"/>
    <property type="match status" value="1"/>
</dbReference>
<dbReference type="GO" id="GO:0016020">
    <property type="term" value="C:membrane"/>
    <property type="evidence" value="ECO:0007669"/>
    <property type="project" value="GOC"/>
</dbReference>
<evidence type="ECO:0000259" key="3">
    <source>
        <dbReference type="Pfam" id="PF03109"/>
    </source>
</evidence>
<dbReference type="EMBL" id="BNJQ01000004">
    <property type="protein sequence ID" value="GHP02975.1"/>
    <property type="molecule type" value="Genomic_DNA"/>
</dbReference>
<feature type="region of interest" description="Disordered" evidence="2">
    <location>
        <begin position="141"/>
        <end position="173"/>
    </location>
</feature>
<evidence type="ECO:0000256" key="1">
    <source>
        <dbReference type="ARBA" id="ARBA00009670"/>
    </source>
</evidence>
<dbReference type="InterPro" id="IPR050154">
    <property type="entry name" value="UbiB_kinase"/>
</dbReference>
<dbReference type="SUPFAM" id="SSF56112">
    <property type="entry name" value="Protein kinase-like (PK-like)"/>
    <property type="match status" value="1"/>
</dbReference>
<comment type="similarity">
    <text evidence="1">Belongs to the protein kinase superfamily. ADCK protein kinase family.</text>
</comment>
<evidence type="ECO:0000313" key="5">
    <source>
        <dbReference type="Proteomes" id="UP000660262"/>
    </source>
</evidence>
<reference evidence="4" key="1">
    <citation type="submission" date="2020-10" db="EMBL/GenBank/DDBJ databases">
        <title>Unveiling of a novel bifunctional photoreceptor, Dualchrome1, isolated from a cosmopolitan green alga.</title>
        <authorList>
            <person name="Suzuki S."/>
            <person name="Kawachi M."/>
        </authorList>
    </citation>
    <scope>NUCLEOTIDE SEQUENCE</scope>
    <source>
        <strain evidence="4">NIES 2893</strain>
    </source>
</reference>
<dbReference type="GO" id="GO:0046467">
    <property type="term" value="P:membrane lipid biosynthetic process"/>
    <property type="evidence" value="ECO:0007669"/>
    <property type="project" value="TreeGrafter"/>
</dbReference>
<name>A0A830H7I8_9CHLO</name>
<feature type="domain" description="ABC1 atypical kinase-like" evidence="3">
    <location>
        <begin position="285"/>
        <end position="531"/>
    </location>
</feature>
<feature type="region of interest" description="Disordered" evidence="2">
    <location>
        <begin position="88"/>
        <end position="113"/>
    </location>
</feature>
<dbReference type="Proteomes" id="UP000660262">
    <property type="component" value="Unassembled WGS sequence"/>
</dbReference>
<dbReference type="InterPro" id="IPR004147">
    <property type="entry name" value="ABC1_dom"/>
</dbReference>
<protein>
    <recommendedName>
        <fullName evidence="3">ABC1 atypical kinase-like domain-containing protein</fullName>
    </recommendedName>
</protein>
<dbReference type="GO" id="GO:1901031">
    <property type="term" value="P:regulation of response to reactive oxygen species"/>
    <property type="evidence" value="ECO:0007669"/>
    <property type="project" value="TreeGrafter"/>
</dbReference>
<accession>A0A830H7I8</accession>
<comment type="caution">
    <text evidence="4">The sequence shown here is derived from an EMBL/GenBank/DDBJ whole genome shotgun (WGS) entry which is preliminary data.</text>
</comment>
<dbReference type="OrthoDB" id="427480at2759"/>
<evidence type="ECO:0000256" key="2">
    <source>
        <dbReference type="SAM" id="MobiDB-lite"/>
    </source>
</evidence>
<dbReference type="InterPro" id="IPR011009">
    <property type="entry name" value="Kinase-like_dom_sf"/>
</dbReference>
<keyword evidence="5" id="KW-1185">Reference proteome</keyword>
<dbReference type="PANTHER" id="PTHR10566:SF115">
    <property type="entry name" value="PROTEIN ACTIVITY OF BC1 COMPLEX KINASE 8, CHLOROPLASTIC"/>
    <property type="match status" value="1"/>
</dbReference>
<organism evidence="4 5">
    <name type="scientific">Pycnococcus provasolii</name>
    <dbReference type="NCBI Taxonomy" id="41880"/>
    <lineage>
        <taxon>Eukaryota</taxon>
        <taxon>Viridiplantae</taxon>
        <taxon>Chlorophyta</taxon>
        <taxon>Pseudoscourfieldiophyceae</taxon>
        <taxon>Pseudoscourfieldiales</taxon>
        <taxon>Pycnococcaceae</taxon>
        <taxon>Pycnococcus</taxon>
    </lineage>
</organism>
<evidence type="ECO:0000313" key="4">
    <source>
        <dbReference type="EMBL" id="GHP02975.1"/>
    </source>
</evidence>
<gene>
    <name evidence="4" type="ORF">PPROV_000173000</name>
</gene>
<sequence length="794" mass="87227">MMMAPSYQVSAAHKGASGALRGSQGLRGIAPLPVRGARARAARHNAVPSSVVVRSSSSFGITNVPHRKSDYYNTRGGNGMMRRRVATVETPSSGSGSGPEDDNNKDNKQSTARAAEALEKSYATSTSETSGERAALEKALPEANGNGAPTPTPPPSSEEPRGDWRSASGGDAPVAMGRDAAAVVAEAPGGKWNRFRTYGVLQRTLEIWKFAVVFAFRLFKIGKKGTYKKMEGGMTPENQSAKKRELAIWLRAELLRLGPTFIKVGQQFSTRVDLLSKEYLQELEKLQDKVPPFDSEKSMEIIKTELGDKFDDFASIEKEPFSAASLGQVHLARLKKNNELVVIKVQRPGLKSLFDVDLKNLRVLAKWFQAVDPKTDGAARDWVAIYDECARILYDEIDYRVEASNCQQFKDNFAGADWIKVPQIQWDYTCERVLVMEYCPGLKINDAEGIDKLGFDRKELAKYAVESYLQQVLRHGFFHADPHPGNIAVDKKTGQIIFYDFGMMGALQGDVKGGLRDLFYSVYEDDVDKALDALVAMGILVPSADRVAVRRTGRFFLKSFRQRLIGQKKEADDKGSEYEDSFKPQRTKEEKAAKRKEILNNIGEDLLAVGQDQPFRFPASLTFCIRAFTVLDGIGKSLEPRFDFGEIARPYARELVLDGGSSERLRKNAAKAFGRQNRAVANLFKGPNMIEDMSNTIKGMEQGDIKVRVRALEAERALQRVALTQGATIKALVATMLMNVGTVLSASVEASAASALASFAARAAFTGAGALGLLSLVSLLKVKKLESKEKSLTA</sequence>
<proteinExistence type="inferred from homology"/>
<dbReference type="PANTHER" id="PTHR10566">
    <property type="entry name" value="CHAPERONE-ACTIVITY OF BC1 COMPLEX CABC1 -RELATED"/>
    <property type="match status" value="1"/>
</dbReference>
<dbReference type="AlphaFoldDB" id="A0A830H7I8"/>